<evidence type="ECO:0000259" key="13">
    <source>
        <dbReference type="SMART" id="SM00387"/>
    </source>
</evidence>
<gene>
    <name evidence="10" type="primary">htpG</name>
    <name evidence="14" type="ORF">BI364_11895</name>
</gene>
<dbReference type="AlphaFoldDB" id="A0A1D8IQ20"/>
<feature type="binding site" evidence="11">
    <location>
        <position position="95"/>
    </location>
    <ligand>
        <name>ATP</name>
        <dbReference type="ChEBI" id="CHEBI:30616"/>
    </ligand>
</feature>
<feature type="binding site" evidence="11">
    <location>
        <position position="101"/>
    </location>
    <ligand>
        <name>ATP</name>
        <dbReference type="ChEBI" id="CHEBI:30616"/>
    </ligand>
</feature>
<organism evidence="14 15">
    <name type="scientific">Acidihalobacter yilgarnensis</name>
    <dbReference type="NCBI Taxonomy" id="2819280"/>
    <lineage>
        <taxon>Bacteria</taxon>
        <taxon>Pseudomonadati</taxon>
        <taxon>Pseudomonadota</taxon>
        <taxon>Gammaproteobacteria</taxon>
        <taxon>Chromatiales</taxon>
        <taxon>Ectothiorhodospiraceae</taxon>
        <taxon>Acidihalobacter</taxon>
    </lineage>
</organism>
<dbReference type="Gene3D" id="3.30.565.10">
    <property type="entry name" value="Histidine kinase-like ATPase, C-terminal domain"/>
    <property type="match status" value="1"/>
</dbReference>
<dbReference type="FunFam" id="3.30.230.80:FF:000002">
    <property type="entry name" value="Molecular chaperone HtpG"/>
    <property type="match status" value="1"/>
</dbReference>
<keyword evidence="6 10" id="KW-0346">Stress response</keyword>
<evidence type="ECO:0000256" key="4">
    <source>
        <dbReference type="ARBA" id="ARBA00022741"/>
    </source>
</evidence>
<feature type="region of interest" description="Disordered" evidence="12">
    <location>
        <begin position="489"/>
        <end position="511"/>
    </location>
</feature>
<sequence>MNSSTKETLAFQTEVNQLLKLMIHSLYSNKEIFLRELISNASDACDKLRFEALGDDALYEGDNALAVDVEFDAEAGTLTVRDNGIGMSREEVIGNIGTIAKSGTREFFERLTGDQAKDTRLIGQFGVGFYSAFIVADRVVLTTRRAGMGPEHGVRWESDGTSGYTLETVEATPRGTEIVLHLREDEREDLLNDWRLRSIVTKYSDHVPLPIRMRKSTEEDGKPIDEWETVNKASALWQRPKSEIDDEEYKTFYKHVAHDFGEPLAWTHNRVEGRLEYTSLLYVPAKAPLDLWDRDHVHGLKLYVQRVFIMDDAEQLMPRYLRFVRGVIDSNDLPLNVSREILQGNRIIEQIRAGSVKKLLGMLDDLAEKRPEDYQKFWDEFGRVLKEGPAEDFANRETISGLLRFASTHADTEAQTVSLKDYVSRMREGQDKIYYITADTFMAAKHSPHLELLRKKGIEVLLMSDRVDEWLMGHLTEFEGKSFQSVAKGDLDLGGTESEDERKAQEAVENESKGLVERVREALGERVESVRVSHRLTSSPACIVLGEHDMALYMQQLLKQAGHEMPGSKPVLEINPGHPMVARLDSESDDTRFKEWSMLLLDQAVLAEGGQLEDPAGFVARLNQLMLALAG</sequence>
<dbReference type="InterPro" id="IPR036890">
    <property type="entry name" value="HATPase_C_sf"/>
</dbReference>
<dbReference type="GO" id="GO:0005524">
    <property type="term" value="F:ATP binding"/>
    <property type="evidence" value="ECO:0007669"/>
    <property type="project" value="UniProtKB-UniRule"/>
</dbReference>
<feature type="binding site" evidence="11">
    <location>
        <position position="36"/>
    </location>
    <ligand>
        <name>ATP</name>
        <dbReference type="ChEBI" id="CHEBI:30616"/>
    </ligand>
</feature>
<comment type="caution">
    <text evidence="10">Lacks conserved residue(s) required for the propagation of feature annotation.</text>
</comment>
<evidence type="ECO:0000256" key="2">
    <source>
        <dbReference type="ARBA" id="ARBA00008239"/>
    </source>
</evidence>
<dbReference type="InterPro" id="IPR001404">
    <property type="entry name" value="Hsp90_fam"/>
</dbReference>
<dbReference type="CDD" id="cd16927">
    <property type="entry name" value="HATPase_Hsp90-like"/>
    <property type="match status" value="1"/>
</dbReference>
<feature type="binding site" evidence="11">
    <location>
        <position position="40"/>
    </location>
    <ligand>
        <name>ATP</name>
        <dbReference type="ChEBI" id="CHEBI:30616"/>
    </ligand>
</feature>
<feature type="binding site" evidence="11">
    <location>
        <position position="176"/>
    </location>
    <ligand>
        <name>ATP</name>
        <dbReference type="ChEBI" id="CHEBI:30616"/>
    </ligand>
</feature>
<dbReference type="GO" id="GO:0005737">
    <property type="term" value="C:cytoplasm"/>
    <property type="evidence" value="ECO:0007669"/>
    <property type="project" value="UniProtKB-SubCell"/>
</dbReference>
<dbReference type="Gene3D" id="3.30.230.80">
    <property type="match status" value="1"/>
</dbReference>
<comment type="subunit">
    <text evidence="10">Homodimer.</text>
</comment>
<evidence type="ECO:0000256" key="3">
    <source>
        <dbReference type="ARBA" id="ARBA00022490"/>
    </source>
</evidence>
<dbReference type="FunFam" id="3.30.565.10:FF:000009">
    <property type="entry name" value="Molecular chaperone HtpG"/>
    <property type="match status" value="1"/>
</dbReference>
<feature type="domain" description="Histidine kinase/HSP90-like ATPase" evidence="13">
    <location>
        <begin position="29"/>
        <end position="186"/>
    </location>
</feature>
<reference evidence="15" key="1">
    <citation type="submission" date="2016-09" db="EMBL/GenBank/DDBJ databases">
        <title>Acidihalobacter prosperus F5.</title>
        <authorList>
            <person name="Khaleque H.N."/>
            <person name="Ramsay J.P."/>
            <person name="Kaksonen A.H."/>
            <person name="Boxall N.J."/>
            <person name="Watkin E.L.J."/>
        </authorList>
    </citation>
    <scope>NUCLEOTIDE SEQUENCE [LARGE SCALE GENOMIC DNA]</scope>
    <source>
        <strain evidence="15">F5</strain>
    </source>
</reference>
<dbReference type="PROSITE" id="PS00298">
    <property type="entry name" value="HSP90"/>
    <property type="match status" value="1"/>
</dbReference>
<dbReference type="PANTHER" id="PTHR11528">
    <property type="entry name" value="HEAT SHOCK PROTEIN 90 FAMILY MEMBER"/>
    <property type="match status" value="1"/>
</dbReference>
<protein>
    <recommendedName>
        <fullName evidence="9 10">Chaperone protein HtpG</fullName>
    </recommendedName>
    <alternativeName>
        <fullName evidence="10">Heat shock protein HtpG</fullName>
    </alternativeName>
    <alternativeName>
        <fullName evidence="10">High temperature protein G</fullName>
    </alternativeName>
</protein>
<dbReference type="Pfam" id="PF00183">
    <property type="entry name" value="HSP90"/>
    <property type="match status" value="1"/>
</dbReference>
<evidence type="ECO:0000256" key="11">
    <source>
        <dbReference type="PIRSR" id="PIRSR002583-1"/>
    </source>
</evidence>
<evidence type="ECO:0000256" key="7">
    <source>
        <dbReference type="ARBA" id="ARBA00023186"/>
    </source>
</evidence>
<dbReference type="FunFam" id="3.40.50.11260:FF:000002">
    <property type="entry name" value="Molecular chaperone HtpG"/>
    <property type="match status" value="1"/>
</dbReference>
<evidence type="ECO:0000256" key="12">
    <source>
        <dbReference type="SAM" id="MobiDB-lite"/>
    </source>
</evidence>
<feature type="binding site" evidence="11">
    <location>
        <begin position="102"/>
        <end position="103"/>
    </location>
    <ligand>
        <name>ATP</name>
        <dbReference type="ChEBI" id="CHEBI:30616"/>
    </ligand>
</feature>
<evidence type="ECO:0000313" key="15">
    <source>
        <dbReference type="Proteomes" id="UP000095401"/>
    </source>
</evidence>
<feature type="binding site" evidence="11">
    <location>
        <begin position="124"/>
        <end position="129"/>
    </location>
    <ligand>
        <name>ATP</name>
        <dbReference type="ChEBI" id="CHEBI:30616"/>
    </ligand>
</feature>
<dbReference type="SUPFAM" id="SSF54211">
    <property type="entry name" value="Ribosomal protein S5 domain 2-like"/>
    <property type="match status" value="1"/>
</dbReference>
<dbReference type="GO" id="GO:0016887">
    <property type="term" value="F:ATP hydrolysis activity"/>
    <property type="evidence" value="ECO:0007669"/>
    <property type="project" value="InterPro"/>
</dbReference>
<evidence type="ECO:0000313" key="14">
    <source>
        <dbReference type="EMBL" id="AOU98563.1"/>
    </source>
</evidence>
<dbReference type="SUPFAM" id="SSF110942">
    <property type="entry name" value="HSP90 C-terminal domain"/>
    <property type="match status" value="1"/>
</dbReference>
<evidence type="ECO:0000256" key="1">
    <source>
        <dbReference type="ARBA" id="ARBA00004496"/>
    </source>
</evidence>
<feature type="region of interest" description="C" evidence="10">
    <location>
        <begin position="557"/>
        <end position="631"/>
    </location>
</feature>
<comment type="function">
    <text evidence="8 10">Molecular chaperone. Has ATPase activity.</text>
</comment>
<keyword evidence="5 10" id="KW-0067">ATP-binding</keyword>
<dbReference type="EMBL" id="CP017415">
    <property type="protein sequence ID" value="AOU98563.1"/>
    <property type="molecule type" value="Genomic_DNA"/>
</dbReference>
<keyword evidence="4 10" id="KW-0547">Nucleotide-binding</keyword>
<comment type="subcellular location">
    <subcellularLocation>
        <location evidence="1 10">Cytoplasm</location>
    </subcellularLocation>
</comment>
<dbReference type="SUPFAM" id="SSF55874">
    <property type="entry name" value="ATPase domain of HSP90 chaperone/DNA topoisomerase II/histidine kinase"/>
    <property type="match status" value="1"/>
</dbReference>
<dbReference type="InterPro" id="IPR037196">
    <property type="entry name" value="HSP90_C"/>
</dbReference>
<dbReference type="NCBIfam" id="NF003555">
    <property type="entry name" value="PRK05218.1"/>
    <property type="match status" value="1"/>
</dbReference>
<feature type="compositionally biased region" description="Basic and acidic residues" evidence="12">
    <location>
        <begin position="500"/>
        <end position="511"/>
    </location>
</feature>
<keyword evidence="15" id="KW-1185">Reference proteome</keyword>
<evidence type="ECO:0000256" key="6">
    <source>
        <dbReference type="ARBA" id="ARBA00023016"/>
    </source>
</evidence>
<dbReference type="Gene3D" id="3.40.50.11260">
    <property type="match status" value="1"/>
</dbReference>
<dbReference type="Pfam" id="PF13589">
    <property type="entry name" value="HATPase_c_3"/>
    <property type="match status" value="1"/>
</dbReference>
<feature type="binding site" evidence="11">
    <location>
        <position position="87"/>
    </location>
    <ligand>
        <name>ATP</name>
        <dbReference type="ChEBI" id="CHEBI:30616"/>
    </ligand>
</feature>
<accession>A0A1D8IQ20</accession>
<dbReference type="InterPro" id="IPR019805">
    <property type="entry name" value="Heat_shock_protein_90_CS"/>
</dbReference>
<dbReference type="Gene3D" id="1.20.120.790">
    <property type="entry name" value="Heat shock protein 90, C-terminal domain"/>
    <property type="match status" value="1"/>
</dbReference>
<keyword evidence="3 10" id="KW-0963">Cytoplasm</keyword>
<dbReference type="GO" id="GO:0140662">
    <property type="term" value="F:ATP-dependent protein folding chaperone"/>
    <property type="evidence" value="ECO:0007669"/>
    <property type="project" value="InterPro"/>
</dbReference>
<dbReference type="KEGG" id="aprs:BI364_11895"/>
<name>A0A1D8IQ20_9GAMM</name>
<evidence type="ECO:0000256" key="10">
    <source>
        <dbReference type="HAMAP-Rule" id="MF_00505"/>
    </source>
</evidence>
<dbReference type="HAMAP" id="MF_00505">
    <property type="entry name" value="HSP90"/>
    <property type="match status" value="1"/>
</dbReference>
<dbReference type="PRINTS" id="PR00775">
    <property type="entry name" value="HEATSHOCK90"/>
</dbReference>
<evidence type="ECO:0000256" key="8">
    <source>
        <dbReference type="ARBA" id="ARBA00058590"/>
    </source>
</evidence>
<feature type="binding site" evidence="11">
    <location>
        <position position="82"/>
    </location>
    <ligand>
        <name>ATP</name>
        <dbReference type="ChEBI" id="CHEBI:30616"/>
    </ligand>
</feature>
<evidence type="ECO:0000256" key="5">
    <source>
        <dbReference type="ARBA" id="ARBA00022840"/>
    </source>
</evidence>
<dbReference type="SMART" id="SM00387">
    <property type="entry name" value="HATPase_c"/>
    <property type="match status" value="1"/>
</dbReference>
<dbReference type="InterPro" id="IPR003594">
    <property type="entry name" value="HATPase_dom"/>
</dbReference>
<dbReference type="InterPro" id="IPR020568">
    <property type="entry name" value="Ribosomal_Su5_D2-typ_SF"/>
</dbReference>
<comment type="similarity">
    <text evidence="2 10">Belongs to the heat shock protein 90 family.</text>
</comment>
<dbReference type="GO" id="GO:0051082">
    <property type="term" value="F:unfolded protein binding"/>
    <property type="evidence" value="ECO:0007669"/>
    <property type="project" value="UniProtKB-UniRule"/>
</dbReference>
<dbReference type="InterPro" id="IPR020575">
    <property type="entry name" value="Hsp90_N"/>
</dbReference>
<dbReference type="PIRSF" id="PIRSF002583">
    <property type="entry name" value="Hsp90"/>
    <property type="match status" value="1"/>
</dbReference>
<proteinExistence type="inferred from homology"/>
<keyword evidence="7 10" id="KW-0143">Chaperone</keyword>
<dbReference type="RefSeq" id="WP_070078923.1">
    <property type="nucleotide sequence ID" value="NZ_CP017415.1"/>
</dbReference>
<dbReference type="Proteomes" id="UP000095401">
    <property type="component" value="Chromosome"/>
</dbReference>
<feature type="region of interest" description="A; substrate-binding" evidence="10">
    <location>
        <begin position="1"/>
        <end position="339"/>
    </location>
</feature>
<feature type="binding site" evidence="11">
    <location>
        <position position="339"/>
    </location>
    <ligand>
        <name>ATP</name>
        <dbReference type="ChEBI" id="CHEBI:30616"/>
    </ligand>
</feature>
<evidence type="ECO:0000256" key="9">
    <source>
        <dbReference type="ARBA" id="ARBA00070675"/>
    </source>
</evidence>